<dbReference type="InterPro" id="IPR036770">
    <property type="entry name" value="Ankyrin_rpt-contain_sf"/>
</dbReference>
<dbReference type="Proteomes" id="UP000750711">
    <property type="component" value="Unassembled WGS sequence"/>
</dbReference>
<sequence length="424" mass="46810">MRGSIRDMVTITAARIPLQAALNSNTEITRLLLKHGANVHLRLSGRTTVLHEAAEMGRPDIINELVQHGAKVEARDKLGRTPLASALEATTTPLARALKATTTPLASAPKETANFRLRLWQDTVPTLVKHGASIRNMVYGPDCAATASKLATMLGLFRQLRAPLFLYFLARFELPFETGPKTMKALDTTTDLHLASLSGYHEELLSTLLDMGAGPDAEDGLGLTPLEYAAIAGEEKNMRKLINSGADFHRIDKWGLTLLHRAVLAERVDIIKVLLEEGEDVNVRISLKYDTGEEWTEVEDIGKIYAVKSQLTPIQLAVLASHKESIDVLLEHHADLGPLTYPVMPLHFAAMRHGVELYEQFVKAGASTQRECFSLACKQQLPTFLLFLAHMLYVTLAPIRLLFHILSVTRTPHAAVPTYFVPIL</sequence>
<dbReference type="PROSITE" id="PS50088">
    <property type="entry name" value="ANK_REPEAT"/>
    <property type="match status" value="4"/>
</dbReference>
<feature type="repeat" description="ANK" evidence="3">
    <location>
        <begin position="45"/>
        <end position="77"/>
    </location>
</feature>
<accession>A0A9P8ID43</accession>
<evidence type="ECO:0000313" key="5">
    <source>
        <dbReference type="Proteomes" id="UP000750711"/>
    </source>
</evidence>
<proteinExistence type="predicted"/>
<dbReference type="EMBL" id="JAGHQM010001589">
    <property type="protein sequence ID" value="KAH0553126.1"/>
    <property type="molecule type" value="Genomic_DNA"/>
</dbReference>
<dbReference type="PROSITE" id="PS50297">
    <property type="entry name" value="ANK_REP_REGION"/>
    <property type="match status" value="4"/>
</dbReference>
<protein>
    <recommendedName>
        <fullName evidence="6">Ankyrin</fullName>
    </recommendedName>
</protein>
<keyword evidence="5" id="KW-1185">Reference proteome</keyword>
<dbReference type="PANTHER" id="PTHR24173">
    <property type="entry name" value="ANKYRIN REPEAT CONTAINING"/>
    <property type="match status" value="1"/>
</dbReference>
<dbReference type="SMART" id="SM00248">
    <property type="entry name" value="ANK"/>
    <property type="match status" value="6"/>
</dbReference>
<feature type="repeat" description="ANK" evidence="3">
    <location>
        <begin position="221"/>
        <end position="253"/>
    </location>
</feature>
<keyword evidence="2 3" id="KW-0040">ANK repeat</keyword>
<dbReference type="SUPFAM" id="SSF48403">
    <property type="entry name" value="Ankyrin repeat"/>
    <property type="match status" value="1"/>
</dbReference>
<reference evidence="4" key="1">
    <citation type="submission" date="2021-03" db="EMBL/GenBank/DDBJ databases">
        <title>Comparative genomics and phylogenomic investigation of the class Geoglossomycetes provide insights into ecological specialization and systematics.</title>
        <authorList>
            <person name="Melie T."/>
            <person name="Pirro S."/>
            <person name="Miller A.N."/>
            <person name="Quandt A."/>
        </authorList>
    </citation>
    <scope>NUCLEOTIDE SEQUENCE</scope>
    <source>
        <strain evidence="4">CAQ_001_2017</strain>
    </source>
</reference>
<dbReference type="PANTHER" id="PTHR24173:SF74">
    <property type="entry name" value="ANKYRIN REPEAT DOMAIN-CONTAINING PROTEIN 16"/>
    <property type="match status" value="1"/>
</dbReference>
<organism evidence="4 5">
    <name type="scientific">Trichoglossum hirsutum</name>
    <dbReference type="NCBI Taxonomy" id="265104"/>
    <lineage>
        <taxon>Eukaryota</taxon>
        <taxon>Fungi</taxon>
        <taxon>Dikarya</taxon>
        <taxon>Ascomycota</taxon>
        <taxon>Pezizomycotina</taxon>
        <taxon>Geoglossomycetes</taxon>
        <taxon>Geoglossales</taxon>
        <taxon>Geoglossaceae</taxon>
        <taxon>Trichoglossum</taxon>
    </lineage>
</organism>
<evidence type="ECO:0000256" key="1">
    <source>
        <dbReference type="ARBA" id="ARBA00022737"/>
    </source>
</evidence>
<dbReference type="AlphaFoldDB" id="A0A9P8ID43"/>
<dbReference type="Gene3D" id="1.25.40.20">
    <property type="entry name" value="Ankyrin repeat-containing domain"/>
    <property type="match status" value="2"/>
</dbReference>
<evidence type="ECO:0000313" key="4">
    <source>
        <dbReference type="EMBL" id="KAH0553126.1"/>
    </source>
</evidence>
<dbReference type="InterPro" id="IPR002110">
    <property type="entry name" value="Ankyrin_rpt"/>
</dbReference>
<name>A0A9P8ID43_9PEZI</name>
<keyword evidence="1" id="KW-0677">Repeat</keyword>
<evidence type="ECO:0008006" key="6">
    <source>
        <dbReference type="Google" id="ProtNLM"/>
    </source>
</evidence>
<feature type="repeat" description="ANK" evidence="3">
    <location>
        <begin position="187"/>
        <end position="220"/>
    </location>
</feature>
<comment type="caution">
    <text evidence="4">The sequence shown here is derived from an EMBL/GenBank/DDBJ whole genome shotgun (WGS) entry which is preliminary data.</text>
</comment>
<evidence type="ECO:0000256" key="2">
    <source>
        <dbReference type="ARBA" id="ARBA00023043"/>
    </source>
</evidence>
<gene>
    <name evidence="4" type="ORF">GP486_006686</name>
</gene>
<dbReference type="Pfam" id="PF12796">
    <property type="entry name" value="Ank_2"/>
    <property type="match status" value="2"/>
</dbReference>
<evidence type="ECO:0000256" key="3">
    <source>
        <dbReference type="PROSITE-ProRule" id="PRU00023"/>
    </source>
</evidence>
<feature type="repeat" description="ANK" evidence="3">
    <location>
        <begin position="254"/>
        <end position="286"/>
    </location>
</feature>